<feature type="compositionally biased region" description="Polar residues" evidence="1">
    <location>
        <begin position="84"/>
        <end position="102"/>
    </location>
</feature>
<feature type="region of interest" description="Disordered" evidence="1">
    <location>
        <begin position="81"/>
        <end position="102"/>
    </location>
</feature>
<accession>A0A0N0P5Z8</accession>
<comment type="caution">
    <text evidence="2">The sequence shown here is derived from an EMBL/GenBank/DDBJ whole genome shotgun (WGS) entry which is preliminary data.</text>
</comment>
<dbReference type="Proteomes" id="UP000038009">
    <property type="component" value="Unassembled WGS sequence"/>
</dbReference>
<sequence length="225" mass="24425">MSQPTRQQTTPAEAAAVHAVRGTSPTVALSSVSAPTAPPEDFCEEDRPLLSFIALSAAQCSIARSAEVVLEAVLTLPNGGSPALSHQSSSLTPTTATNPENKSLTERYPEVLLLLHLHSLRCALRDLQECPSHARRTFFSIVAKHLTELSEVLPDPLFRAIATVLKDSLASKTEGALGKERCHTLETQLIRLVEITQVELLRATKLLSVRAGVLTLRFHHDIPYL</sequence>
<gene>
    <name evidence="2" type="ORF">ABL78_3904</name>
</gene>
<dbReference type="EMBL" id="LJSK01000105">
    <property type="protein sequence ID" value="KPI87039.1"/>
    <property type="molecule type" value="Genomic_DNA"/>
</dbReference>
<evidence type="ECO:0000313" key="3">
    <source>
        <dbReference type="Proteomes" id="UP000038009"/>
    </source>
</evidence>
<dbReference type="VEuPathDB" id="TriTrypDB:Lsey_0105_0220"/>
<dbReference type="OrthoDB" id="272849at2759"/>
<name>A0A0N0P5Z8_LEPSE</name>
<reference evidence="2 3" key="1">
    <citation type="journal article" date="2015" name="PLoS Pathog.">
        <title>Leptomonas seymouri: Adaptations to the Dixenous Life Cycle Analyzed by Genome Sequencing, Transcriptome Profiling and Co-infection with Leishmania donovani.</title>
        <authorList>
            <person name="Kraeva N."/>
            <person name="Butenko A."/>
            <person name="Hlavacova J."/>
            <person name="Kostygov A."/>
            <person name="Myskova J."/>
            <person name="Grybchuk D."/>
            <person name="Lestinova T."/>
            <person name="Votypka J."/>
            <person name="Volf P."/>
            <person name="Opperdoes F."/>
            <person name="Flegontov P."/>
            <person name="Lukes J."/>
            <person name="Yurchenko V."/>
        </authorList>
    </citation>
    <scope>NUCLEOTIDE SEQUENCE [LARGE SCALE GENOMIC DNA]</scope>
    <source>
        <strain evidence="2 3">ATCC 30220</strain>
    </source>
</reference>
<proteinExistence type="predicted"/>
<keyword evidence="3" id="KW-1185">Reference proteome</keyword>
<organism evidence="2 3">
    <name type="scientific">Leptomonas seymouri</name>
    <dbReference type="NCBI Taxonomy" id="5684"/>
    <lineage>
        <taxon>Eukaryota</taxon>
        <taxon>Discoba</taxon>
        <taxon>Euglenozoa</taxon>
        <taxon>Kinetoplastea</taxon>
        <taxon>Metakinetoplastina</taxon>
        <taxon>Trypanosomatida</taxon>
        <taxon>Trypanosomatidae</taxon>
        <taxon>Leishmaniinae</taxon>
        <taxon>Leptomonas</taxon>
    </lineage>
</organism>
<evidence type="ECO:0000256" key="1">
    <source>
        <dbReference type="SAM" id="MobiDB-lite"/>
    </source>
</evidence>
<protein>
    <submittedName>
        <fullName evidence="2">Uncharacterized protein</fullName>
    </submittedName>
</protein>
<evidence type="ECO:0000313" key="2">
    <source>
        <dbReference type="EMBL" id="KPI87039.1"/>
    </source>
</evidence>
<dbReference type="AlphaFoldDB" id="A0A0N0P5Z8"/>
<dbReference type="OMA" id="GKERCHT"/>